<dbReference type="Gene3D" id="3.30.460.40">
    <property type="match status" value="1"/>
</dbReference>
<keyword evidence="3" id="KW-1185">Reference proteome</keyword>
<sequence>MIIAGGAAMIIHYGASRATRDIDAIVEGGSLYEIRDAAKKIADKFHLDDNWFNDSIKGFADILPPDFQKRLKLLQMELFNLEIYVIGIAEQLIMKIIALREQDLEDIEILLPQLAEEDKQVVLRNIHHISKNPS</sequence>
<organism evidence="2 3">
    <name type="scientific">Candidatus Magnetobacterium bavaricum</name>
    <dbReference type="NCBI Taxonomy" id="29290"/>
    <lineage>
        <taxon>Bacteria</taxon>
        <taxon>Pseudomonadati</taxon>
        <taxon>Nitrospirota</taxon>
        <taxon>Thermodesulfovibrionia</taxon>
        <taxon>Thermodesulfovibrionales</taxon>
        <taxon>Candidatus Magnetobacteriaceae</taxon>
        <taxon>Candidatus Magnetobacterium</taxon>
    </lineage>
</organism>
<feature type="domain" description="DUF6036" evidence="1">
    <location>
        <begin position="1"/>
        <end position="108"/>
    </location>
</feature>
<dbReference type="InterPro" id="IPR045792">
    <property type="entry name" value="DUF6036"/>
</dbReference>
<evidence type="ECO:0000313" key="2">
    <source>
        <dbReference type="EMBL" id="KJU81632.1"/>
    </source>
</evidence>
<reference evidence="2 3" key="1">
    <citation type="submission" date="2015-02" db="EMBL/GenBank/DDBJ databases">
        <title>Single-cell genomics of uncultivated deep-branching MTB reveals a conserved set of magnetosome genes.</title>
        <authorList>
            <person name="Kolinko S."/>
            <person name="Richter M."/>
            <person name="Glockner F.O."/>
            <person name="Brachmann A."/>
            <person name="Schuler D."/>
        </authorList>
    </citation>
    <scope>NUCLEOTIDE SEQUENCE [LARGE SCALE GENOMIC DNA]</scope>
    <source>
        <strain evidence="2">TM-1</strain>
    </source>
</reference>
<comment type="caution">
    <text evidence="2">The sequence shown here is derived from an EMBL/GenBank/DDBJ whole genome shotgun (WGS) entry which is preliminary data.</text>
</comment>
<evidence type="ECO:0000313" key="3">
    <source>
        <dbReference type="Proteomes" id="UP000033423"/>
    </source>
</evidence>
<dbReference type="Pfam" id="PF19502">
    <property type="entry name" value="DUF6036"/>
    <property type="match status" value="1"/>
</dbReference>
<name>A0A0F3GIH5_9BACT</name>
<dbReference type="SUPFAM" id="SSF81301">
    <property type="entry name" value="Nucleotidyltransferase"/>
    <property type="match status" value="1"/>
</dbReference>
<dbReference type="EMBL" id="LACI01002623">
    <property type="protein sequence ID" value="KJU81632.1"/>
    <property type="molecule type" value="Genomic_DNA"/>
</dbReference>
<dbReference type="AlphaFoldDB" id="A0A0F3GIH5"/>
<dbReference type="InterPro" id="IPR043519">
    <property type="entry name" value="NT_sf"/>
</dbReference>
<accession>A0A0F3GIH5</accession>
<evidence type="ECO:0000259" key="1">
    <source>
        <dbReference type="Pfam" id="PF19502"/>
    </source>
</evidence>
<proteinExistence type="predicted"/>
<dbReference type="Proteomes" id="UP000033423">
    <property type="component" value="Unassembled WGS sequence"/>
</dbReference>
<protein>
    <recommendedName>
        <fullName evidence="1">DUF6036 domain-containing protein</fullName>
    </recommendedName>
</protein>
<gene>
    <name evidence="2" type="ORF">MBAV_006175</name>
</gene>